<accession>A0A4R7J1S7</accession>
<evidence type="ECO:0000256" key="1">
    <source>
        <dbReference type="ARBA" id="ARBA00004651"/>
    </source>
</evidence>
<evidence type="ECO:0000313" key="10">
    <source>
        <dbReference type="Proteomes" id="UP000295371"/>
    </source>
</evidence>
<feature type="transmembrane region" description="Helical" evidence="7">
    <location>
        <begin position="28"/>
        <end position="47"/>
    </location>
</feature>
<keyword evidence="5 7" id="KW-1133">Transmembrane helix</keyword>
<keyword evidence="2" id="KW-0813">Transport</keyword>
<reference evidence="9 10" key="1">
    <citation type="submission" date="2019-03" db="EMBL/GenBank/DDBJ databases">
        <title>Genomic Encyclopedia of Archaeal and Bacterial Type Strains, Phase II (KMG-II): from individual species to whole genera.</title>
        <authorList>
            <person name="Goeker M."/>
        </authorList>
    </citation>
    <scope>NUCLEOTIDE SEQUENCE [LARGE SCALE GENOMIC DNA]</scope>
    <source>
        <strain evidence="9 10">DSM 24323</strain>
    </source>
</reference>
<feature type="transmembrane region" description="Helical" evidence="7">
    <location>
        <begin position="6"/>
        <end position="21"/>
    </location>
</feature>
<sequence>MGSGLGAFMTSGAFSLLGLLGDEAVMAWAWRVPFLASAVLIVVGLLIRHQLPETEAFTEEVATFFSAYGADALQLSTTTIANAGMGASVIAVVCTPIAAIVADRYGVRAVTLVGLVLHLVVAVPIFLLLSHGTALTFYLACSLGMFVSTIAYATIGTLVAGWYPAGVRQTGVSLTYQLTGVLGGLVPASAQSLSIASSNGWTLVLVLFVVMSAISLFAVAIRRTPSQLVTDPEGATA</sequence>
<dbReference type="PROSITE" id="PS50850">
    <property type="entry name" value="MFS"/>
    <property type="match status" value="1"/>
</dbReference>
<dbReference type="InterPro" id="IPR020846">
    <property type="entry name" value="MFS_dom"/>
</dbReference>
<feature type="transmembrane region" description="Helical" evidence="7">
    <location>
        <begin position="174"/>
        <end position="195"/>
    </location>
</feature>
<gene>
    <name evidence="9" type="ORF">CLV29_2483</name>
</gene>
<name>A0A4R7J1S7_9ACTN</name>
<keyword evidence="4 7" id="KW-0812">Transmembrane</keyword>
<feature type="transmembrane region" description="Helical" evidence="7">
    <location>
        <begin position="135"/>
        <end position="162"/>
    </location>
</feature>
<evidence type="ECO:0000256" key="6">
    <source>
        <dbReference type="ARBA" id="ARBA00023136"/>
    </source>
</evidence>
<organism evidence="9 10">
    <name type="scientific">Naumannella halotolerans</name>
    <dbReference type="NCBI Taxonomy" id="993414"/>
    <lineage>
        <taxon>Bacteria</taxon>
        <taxon>Bacillati</taxon>
        <taxon>Actinomycetota</taxon>
        <taxon>Actinomycetes</taxon>
        <taxon>Propionibacteriales</taxon>
        <taxon>Propionibacteriaceae</taxon>
        <taxon>Naumannella</taxon>
    </lineage>
</organism>
<proteinExistence type="predicted"/>
<evidence type="ECO:0000259" key="8">
    <source>
        <dbReference type="PROSITE" id="PS50850"/>
    </source>
</evidence>
<dbReference type="GO" id="GO:0005886">
    <property type="term" value="C:plasma membrane"/>
    <property type="evidence" value="ECO:0007669"/>
    <property type="project" value="UniProtKB-SubCell"/>
</dbReference>
<dbReference type="InterPro" id="IPR011701">
    <property type="entry name" value="MFS"/>
</dbReference>
<dbReference type="GO" id="GO:0022857">
    <property type="term" value="F:transmembrane transporter activity"/>
    <property type="evidence" value="ECO:0007669"/>
    <property type="project" value="InterPro"/>
</dbReference>
<keyword evidence="3" id="KW-1003">Cell membrane</keyword>
<dbReference type="Pfam" id="PF07690">
    <property type="entry name" value="MFS_1"/>
    <property type="match status" value="1"/>
</dbReference>
<evidence type="ECO:0000256" key="3">
    <source>
        <dbReference type="ARBA" id="ARBA00022475"/>
    </source>
</evidence>
<evidence type="ECO:0000256" key="5">
    <source>
        <dbReference type="ARBA" id="ARBA00022989"/>
    </source>
</evidence>
<feature type="transmembrane region" description="Helical" evidence="7">
    <location>
        <begin position="80"/>
        <end position="102"/>
    </location>
</feature>
<dbReference type="Gene3D" id="1.20.1250.20">
    <property type="entry name" value="MFS general substrate transporter like domains"/>
    <property type="match status" value="1"/>
</dbReference>
<dbReference type="EMBL" id="SOAW01000002">
    <property type="protein sequence ID" value="TDT31070.1"/>
    <property type="molecule type" value="Genomic_DNA"/>
</dbReference>
<feature type="domain" description="Major facilitator superfamily (MFS) profile" evidence="8">
    <location>
        <begin position="1"/>
        <end position="237"/>
    </location>
</feature>
<dbReference type="PANTHER" id="PTHR43045:SF1">
    <property type="entry name" value="SHIKIMATE TRANSPORTER"/>
    <property type="match status" value="1"/>
</dbReference>
<dbReference type="SUPFAM" id="SSF103473">
    <property type="entry name" value="MFS general substrate transporter"/>
    <property type="match status" value="1"/>
</dbReference>
<keyword evidence="10" id="KW-1185">Reference proteome</keyword>
<dbReference type="InterPro" id="IPR036259">
    <property type="entry name" value="MFS_trans_sf"/>
</dbReference>
<dbReference type="Proteomes" id="UP000295371">
    <property type="component" value="Unassembled WGS sequence"/>
</dbReference>
<evidence type="ECO:0000313" key="9">
    <source>
        <dbReference type="EMBL" id="TDT31070.1"/>
    </source>
</evidence>
<feature type="transmembrane region" description="Helical" evidence="7">
    <location>
        <begin position="201"/>
        <end position="221"/>
    </location>
</feature>
<dbReference type="PANTHER" id="PTHR43045">
    <property type="entry name" value="SHIKIMATE TRANSPORTER"/>
    <property type="match status" value="1"/>
</dbReference>
<dbReference type="AlphaFoldDB" id="A0A4R7J1S7"/>
<evidence type="ECO:0000256" key="7">
    <source>
        <dbReference type="SAM" id="Phobius"/>
    </source>
</evidence>
<protein>
    <submittedName>
        <fullName evidence="9">MFS transporter</fullName>
    </submittedName>
</protein>
<comment type="caution">
    <text evidence="9">The sequence shown here is derived from an EMBL/GenBank/DDBJ whole genome shotgun (WGS) entry which is preliminary data.</text>
</comment>
<comment type="subcellular location">
    <subcellularLocation>
        <location evidence="1">Cell membrane</location>
        <topology evidence="1">Multi-pass membrane protein</topology>
    </subcellularLocation>
</comment>
<feature type="transmembrane region" description="Helical" evidence="7">
    <location>
        <begin position="109"/>
        <end position="129"/>
    </location>
</feature>
<keyword evidence="6 7" id="KW-0472">Membrane</keyword>
<evidence type="ECO:0000256" key="2">
    <source>
        <dbReference type="ARBA" id="ARBA00022448"/>
    </source>
</evidence>
<evidence type="ECO:0000256" key="4">
    <source>
        <dbReference type="ARBA" id="ARBA00022692"/>
    </source>
</evidence>